<feature type="domain" description="Protein kinase" evidence="1">
    <location>
        <begin position="1"/>
        <end position="115"/>
    </location>
</feature>
<evidence type="ECO:0000259" key="1">
    <source>
        <dbReference type="PROSITE" id="PS50011"/>
    </source>
</evidence>
<dbReference type="InterPro" id="IPR000719">
    <property type="entry name" value="Prot_kinase_dom"/>
</dbReference>
<dbReference type="GO" id="GO:0005524">
    <property type="term" value="F:ATP binding"/>
    <property type="evidence" value="ECO:0007669"/>
    <property type="project" value="InterPro"/>
</dbReference>
<organism evidence="2 3">
    <name type="scientific">Gigaspora rosea</name>
    <dbReference type="NCBI Taxonomy" id="44941"/>
    <lineage>
        <taxon>Eukaryota</taxon>
        <taxon>Fungi</taxon>
        <taxon>Fungi incertae sedis</taxon>
        <taxon>Mucoromycota</taxon>
        <taxon>Glomeromycotina</taxon>
        <taxon>Glomeromycetes</taxon>
        <taxon>Diversisporales</taxon>
        <taxon>Gigasporaceae</taxon>
        <taxon>Gigaspora</taxon>
    </lineage>
</organism>
<dbReference type="AlphaFoldDB" id="A0A397W5L9"/>
<dbReference type="InterPro" id="IPR011009">
    <property type="entry name" value="Kinase-like_dom_sf"/>
</dbReference>
<protein>
    <recommendedName>
        <fullName evidence="1">Protein kinase domain-containing protein</fullName>
    </recommendedName>
</protein>
<sequence>MVMEYAKQKSLRKLLDTSVTNSNSKGLFGILPYIAPEVLYKKLSRQKMRPITSEQGERLAWELGVVKYVECSNRKEYTQKSGIYSFGIIMSEVFTGYPLYHDIPHNGDLDQVKST</sequence>
<name>A0A397W5L9_9GLOM</name>
<dbReference type="InterPro" id="IPR027417">
    <property type="entry name" value="P-loop_NTPase"/>
</dbReference>
<dbReference type="Proteomes" id="UP000266673">
    <property type="component" value="Unassembled WGS sequence"/>
</dbReference>
<proteinExistence type="predicted"/>
<evidence type="ECO:0000313" key="3">
    <source>
        <dbReference type="Proteomes" id="UP000266673"/>
    </source>
</evidence>
<dbReference type="Gene3D" id="3.40.50.300">
    <property type="entry name" value="P-loop containing nucleotide triphosphate hydrolases"/>
    <property type="match status" value="1"/>
</dbReference>
<comment type="caution">
    <text evidence="2">The sequence shown here is derived from an EMBL/GenBank/DDBJ whole genome shotgun (WGS) entry which is preliminary data.</text>
</comment>
<reference evidence="2 3" key="1">
    <citation type="submission" date="2018-06" db="EMBL/GenBank/DDBJ databases">
        <title>Comparative genomics reveals the genomic features of Rhizophagus irregularis, R. cerebriforme, R. diaphanum and Gigaspora rosea, and their symbiotic lifestyle signature.</title>
        <authorList>
            <person name="Morin E."/>
            <person name="San Clemente H."/>
            <person name="Chen E.C.H."/>
            <person name="De La Providencia I."/>
            <person name="Hainaut M."/>
            <person name="Kuo A."/>
            <person name="Kohler A."/>
            <person name="Murat C."/>
            <person name="Tang N."/>
            <person name="Roy S."/>
            <person name="Loubradou J."/>
            <person name="Henrissat B."/>
            <person name="Grigoriev I.V."/>
            <person name="Corradi N."/>
            <person name="Roux C."/>
            <person name="Martin F.M."/>
        </authorList>
    </citation>
    <scope>NUCLEOTIDE SEQUENCE [LARGE SCALE GENOMIC DNA]</scope>
    <source>
        <strain evidence="2 3">DAOM 194757</strain>
    </source>
</reference>
<dbReference type="STRING" id="44941.A0A397W5L9"/>
<dbReference type="PROSITE" id="PS50011">
    <property type="entry name" value="PROTEIN_KINASE_DOM"/>
    <property type="match status" value="1"/>
</dbReference>
<dbReference type="EMBL" id="QKWP01000023">
    <property type="protein sequence ID" value="RIB30025.1"/>
    <property type="molecule type" value="Genomic_DNA"/>
</dbReference>
<dbReference type="Gene3D" id="1.10.510.10">
    <property type="entry name" value="Transferase(Phosphotransferase) domain 1"/>
    <property type="match status" value="1"/>
</dbReference>
<dbReference type="GO" id="GO:0004672">
    <property type="term" value="F:protein kinase activity"/>
    <property type="evidence" value="ECO:0007669"/>
    <property type="project" value="InterPro"/>
</dbReference>
<dbReference type="SUPFAM" id="SSF56112">
    <property type="entry name" value="Protein kinase-like (PK-like)"/>
    <property type="match status" value="1"/>
</dbReference>
<gene>
    <name evidence="2" type="ORF">C2G38_2153777</name>
</gene>
<accession>A0A397W5L9</accession>
<evidence type="ECO:0000313" key="2">
    <source>
        <dbReference type="EMBL" id="RIB30025.1"/>
    </source>
</evidence>
<keyword evidence="3" id="KW-1185">Reference proteome</keyword>